<accession>D5EIR1</accession>
<dbReference type="Proteomes" id="UP000000925">
    <property type="component" value="Chromosome"/>
</dbReference>
<protein>
    <submittedName>
        <fullName evidence="2">Uncharacterized protein</fullName>
    </submittedName>
</protein>
<dbReference type="HOGENOM" id="CLU_2449566_0_0_0"/>
<dbReference type="STRING" id="583355.Caka_1290"/>
<sequence>MHIWVGFVILNEPRRLGWQAQLLAARCGNRALPDVPSAVGLAGSDVMHIWVGFVILNEPLSLSRYVLFFLAYTLGGDGWGALIASFTFL</sequence>
<name>D5EIR1_CORAD</name>
<evidence type="ECO:0000256" key="1">
    <source>
        <dbReference type="SAM" id="Phobius"/>
    </source>
</evidence>
<keyword evidence="3" id="KW-1185">Reference proteome</keyword>
<keyword evidence="1" id="KW-0472">Membrane</keyword>
<proteinExistence type="predicted"/>
<reference evidence="2 3" key="1">
    <citation type="journal article" date="2010" name="Stand. Genomic Sci.">
        <title>Complete genome sequence of Coraliomargarita akajimensis type strain (04OKA010-24).</title>
        <authorList>
            <person name="Mavromatis K."/>
            <person name="Abt B."/>
            <person name="Brambilla E."/>
            <person name="Lapidus A."/>
            <person name="Copeland A."/>
            <person name="Deshpande S."/>
            <person name="Nolan M."/>
            <person name="Lucas S."/>
            <person name="Tice H."/>
            <person name="Cheng J.F."/>
            <person name="Han C."/>
            <person name="Detter J.C."/>
            <person name="Woyke T."/>
            <person name="Goodwin L."/>
            <person name="Pitluck S."/>
            <person name="Held B."/>
            <person name="Brettin T."/>
            <person name="Tapia R."/>
            <person name="Ivanova N."/>
            <person name="Mikhailova N."/>
            <person name="Pati A."/>
            <person name="Liolios K."/>
            <person name="Chen A."/>
            <person name="Palaniappan K."/>
            <person name="Land M."/>
            <person name="Hauser L."/>
            <person name="Chang Y.J."/>
            <person name="Jeffries C.D."/>
            <person name="Rohde M."/>
            <person name="Goker M."/>
            <person name="Bristow J."/>
            <person name="Eisen J.A."/>
            <person name="Markowitz V."/>
            <person name="Hugenholtz P."/>
            <person name="Klenk H.P."/>
            <person name="Kyrpides N.C."/>
        </authorList>
    </citation>
    <scope>NUCLEOTIDE SEQUENCE [LARGE SCALE GENOMIC DNA]</scope>
    <source>
        <strain evidence="3">DSM 45221 / IAM 15411 / JCM 23193 / KCTC 12865</strain>
    </source>
</reference>
<organism evidence="2 3">
    <name type="scientific">Coraliomargarita akajimensis (strain DSM 45221 / IAM 15411 / JCM 23193 / KCTC 12865 / 04OKA010-24)</name>
    <dbReference type="NCBI Taxonomy" id="583355"/>
    <lineage>
        <taxon>Bacteria</taxon>
        <taxon>Pseudomonadati</taxon>
        <taxon>Verrucomicrobiota</taxon>
        <taxon>Opitutia</taxon>
        <taxon>Puniceicoccales</taxon>
        <taxon>Coraliomargaritaceae</taxon>
        <taxon>Coraliomargarita</taxon>
    </lineage>
</organism>
<gene>
    <name evidence="2" type="ordered locus">Caka_1290</name>
</gene>
<evidence type="ECO:0000313" key="3">
    <source>
        <dbReference type="Proteomes" id="UP000000925"/>
    </source>
</evidence>
<dbReference type="EMBL" id="CP001998">
    <property type="protein sequence ID" value="ADE54310.1"/>
    <property type="molecule type" value="Genomic_DNA"/>
</dbReference>
<dbReference type="KEGG" id="caa:Caka_1290"/>
<dbReference type="AlphaFoldDB" id="D5EIR1"/>
<keyword evidence="1" id="KW-1133">Transmembrane helix</keyword>
<feature type="transmembrane region" description="Helical" evidence="1">
    <location>
        <begin position="65"/>
        <end position="88"/>
    </location>
</feature>
<evidence type="ECO:0000313" key="2">
    <source>
        <dbReference type="EMBL" id="ADE54310.1"/>
    </source>
</evidence>
<keyword evidence="1" id="KW-0812">Transmembrane</keyword>